<evidence type="ECO:0000313" key="1">
    <source>
        <dbReference type="EMBL" id="KII83731.1"/>
    </source>
</evidence>
<dbReference type="HOGENOM" id="CLU_2159489_0_0_1"/>
<gene>
    <name evidence="1" type="ORF">PLICRDRAFT_439573</name>
</gene>
<organism evidence="1 2">
    <name type="scientific">Plicaturopsis crispa FD-325 SS-3</name>
    <dbReference type="NCBI Taxonomy" id="944288"/>
    <lineage>
        <taxon>Eukaryota</taxon>
        <taxon>Fungi</taxon>
        <taxon>Dikarya</taxon>
        <taxon>Basidiomycota</taxon>
        <taxon>Agaricomycotina</taxon>
        <taxon>Agaricomycetes</taxon>
        <taxon>Agaricomycetidae</taxon>
        <taxon>Amylocorticiales</taxon>
        <taxon>Amylocorticiaceae</taxon>
        <taxon>Plicatura</taxon>
        <taxon>Plicaturopsis crispa</taxon>
    </lineage>
</organism>
<sequence>MCACTGSGCVNPASSMTPYCSPGSRQNTASDVVMARRPRTNQTVAQCPVHHTAAGCFGRSNCDVPSSHTDLSGLLTVGQTYRLRSDIRVLGRCRLCKLSAPTRTSAKHPAT</sequence>
<dbReference type="AlphaFoldDB" id="A0A0C9SKH2"/>
<dbReference type="EMBL" id="KN832574">
    <property type="protein sequence ID" value="KII83731.1"/>
    <property type="molecule type" value="Genomic_DNA"/>
</dbReference>
<reference evidence="1 2" key="1">
    <citation type="submission" date="2014-06" db="EMBL/GenBank/DDBJ databases">
        <title>Evolutionary Origins and Diversification of the Mycorrhizal Mutualists.</title>
        <authorList>
            <consortium name="DOE Joint Genome Institute"/>
            <consortium name="Mycorrhizal Genomics Consortium"/>
            <person name="Kohler A."/>
            <person name="Kuo A."/>
            <person name="Nagy L.G."/>
            <person name="Floudas D."/>
            <person name="Copeland A."/>
            <person name="Barry K.W."/>
            <person name="Cichocki N."/>
            <person name="Veneault-Fourrey C."/>
            <person name="LaButti K."/>
            <person name="Lindquist E.A."/>
            <person name="Lipzen A."/>
            <person name="Lundell T."/>
            <person name="Morin E."/>
            <person name="Murat C."/>
            <person name="Riley R."/>
            <person name="Ohm R."/>
            <person name="Sun H."/>
            <person name="Tunlid A."/>
            <person name="Henrissat B."/>
            <person name="Grigoriev I.V."/>
            <person name="Hibbett D.S."/>
            <person name="Martin F."/>
        </authorList>
    </citation>
    <scope>NUCLEOTIDE SEQUENCE [LARGE SCALE GENOMIC DNA]</scope>
    <source>
        <strain evidence="1 2">FD-325 SS-3</strain>
    </source>
</reference>
<accession>A0A0C9SKH2</accession>
<proteinExistence type="predicted"/>
<keyword evidence="2" id="KW-1185">Reference proteome</keyword>
<dbReference type="Proteomes" id="UP000053263">
    <property type="component" value="Unassembled WGS sequence"/>
</dbReference>
<name>A0A0C9SKH2_PLICR</name>
<evidence type="ECO:0000313" key="2">
    <source>
        <dbReference type="Proteomes" id="UP000053263"/>
    </source>
</evidence>
<protein>
    <submittedName>
        <fullName evidence="1">Uncharacterized protein</fullName>
    </submittedName>
</protein>